<keyword evidence="2 3" id="KW-0040">ANK repeat</keyword>
<keyword evidence="6" id="KW-1185">Reference proteome</keyword>
<dbReference type="PRINTS" id="PR01415">
    <property type="entry name" value="ANKYRIN"/>
</dbReference>
<proteinExistence type="predicted"/>
<dbReference type="Gene3D" id="1.25.40.20">
    <property type="entry name" value="Ankyrin repeat-containing domain"/>
    <property type="match status" value="4"/>
</dbReference>
<reference evidence="5" key="1">
    <citation type="journal article" date="2022" name="bioRxiv">
        <title>Genomics of Preaxostyla Flagellates Illuminates Evolutionary Transitions and the Path Towards Mitochondrial Loss.</title>
        <authorList>
            <person name="Novak L.V.F."/>
            <person name="Treitli S.C."/>
            <person name="Pyrih J."/>
            <person name="Halakuc P."/>
            <person name="Pipaliya S.V."/>
            <person name="Vacek V."/>
            <person name="Brzon O."/>
            <person name="Soukal P."/>
            <person name="Eme L."/>
            <person name="Dacks J.B."/>
            <person name="Karnkowska A."/>
            <person name="Elias M."/>
            <person name="Hampl V."/>
        </authorList>
    </citation>
    <scope>NUCLEOTIDE SEQUENCE</scope>
    <source>
        <strain evidence="5">RCP-MX</strain>
    </source>
</reference>
<dbReference type="PROSITE" id="PS50088">
    <property type="entry name" value="ANK_REPEAT"/>
    <property type="match status" value="8"/>
</dbReference>
<feature type="repeat" description="ANK" evidence="3">
    <location>
        <begin position="222"/>
        <end position="254"/>
    </location>
</feature>
<gene>
    <name evidence="5" type="ORF">PAPYR_7818</name>
</gene>
<evidence type="ECO:0000256" key="1">
    <source>
        <dbReference type="ARBA" id="ARBA00022737"/>
    </source>
</evidence>
<feature type="repeat" description="ANK" evidence="3">
    <location>
        <begin position="123"/>
        <end position="155"/>
    </location>
</feature>
<dbReference type="Pfam" id="PF12796">
    <property type="entry name" value="Ank_2"/>
    <property type="match status" value="3"/>
</dbReference>
<organism evidence="5 6">
    <name type="scientific">Paratrimastix pyriformis</name>
    <dbReference type="NCBI Taxonomy" id="342808"/>
    <lineage>
        <taxon>Eukaryota</taxon>
        <taxon>Metamonada</taxon>
        <taxon>Preaxostyla</taxon>
        <taxon>Paratrimastigidae</taxon>
        <taxon>Paratrimastix</taxon>
    </lineage>
</organism>
<evidence type="ECO:0000256" key="2">
    <source>
        <dbReference type="ARBA" id="ARBA00023043"/>
    </source>
</evidence>
<feature type="region of interest" description="Disordered" evidence="4">
    <location>
        <begin position="453"/>
        <end position="497"/>
    </location>
</feature>
<feature type="repeat" description="ANK" evidence="3">
    <location>
        <begin position="90"/>
        <end position="122"/>
    </location>
</feature>
<feature type="compositionally biased region" description="Low complexity" evidence="4">
    <location>
        <begin position="478"/>
        <end position="494"/>
    </location>
</feature>
<evidence type="ECO:0000256" key="3">
    <source>
        <dbReference type="PROSITE-ProRule" id="PRU00023"/>
    </source>
</evidence>
<dbReference type="SMART" id="SM00248">
    <property type="entry name" value="ANK"/>
    <property type="match status" value="8"/>
</dbReference>
<feature type="repeat" description="ANK" evidence="3">
    <location>
        <begin position="189"/>
        <end position="217"/>
    </location>
</feature>
<feature type="repeat" description="ANK" evidence="3">
    <location>
        <begin position="156"/>
        <end position="181"/>
    </location>
</feature>
<feature type="region of interest" description="Disordered" evidence="4">
    <location>
        <begin position="724"/>
        <end position="752"/>
    </location>
</feature>
<dbReference type="EMBL" id="JAPMOS010000060">
    <property type="protein sequence ID" value="KAJ4456797.1"/>
    <property type="molecule type" value="Genomic_DNA"/>
</dbReference>
<keyword evidence="1" id="KW-0677">Repeat</keyword>
<dbReference type="Proteomes" id="UP001141327">
    <property type="component" value="Unassembled WGS sequence"/>
</dbReference>
<feature type="compositionally biased region" description="Polar residues" evidence="4">
    <location>
        <begin position="368"/>
        <end position="379"/>
    </location>
</feature>
<feature type="region of interest" description="Disordered" evidence="4">
    <location>
        <begin position="672"/>
        <end position="706"/>
    </location>
</feature>
<feature type="repeat" description="ANK" evidence="3">
    <location>
        <begin position="57"/>
        <end position="89"/>
    </location>
</feature>
<feature type="region of interest" description="Disordered" evidence="4">
    <location>
        <begin position="353"/>
        <end position="385"/>
    </location>
</feature>
<feature type="compositionally biased region" description="Low complexity" evidence="4">
    <location>
        <begin position="727"/>
        <end position="745"/>
    </location>
</feature>
<evidence type="ECO:0000313" key="5">
    <source>
        <dbReference type="EMBL" id="KAJ4456797.1"/>
    </source>
</evidence>
<dbReference type="InterPro" id="IPR036770">
    <property type="entry name" value="Ankyrin_rpt-contain_sf"/>
</dbReference>
<protein>
    <submittedName>
        <fullName evidence="5">Serine/threonine-protein phosphatase 6 regulatory ankyrin repeat subunit B</fullName>
    </submittedName>
</protein>
<dbReference type="PANTHER" id="PTHR24198">
    <property type="entry name" value="ANKYRIN REPEAT AND PROTEIN KINASE DOMAIN-CONTAINING PROTEIN"/>
    <property type="match status" value="1"/>
</dbReference>
<evidence type="ECO:0000256" key="4">
    <source>
        <dbReference type="SAM" id="MobiDB-lite"/>
    </source>
</evidence>
<feature type="repeat" description="ANK" evidence="3">
    <location>
        <begin position="288"/>
        <end position="321"/>
    </location>
</feature>
<feature type="repeat" description="ANK" evidence="3">
    <location>
        <begin position="255"/>
        <end position="287"/>
    </location>
</feature>
<evidence type="ECO:0000313" key="6">
    <source>
        <dbReference type="Proteomes" id="UP001141327"/>
    </source>
</evidence>
<dbReference type="PROSITE" id="PS50297">
    <property type="entry name" value="ANK_REP_REGION"/>
    <property type="match status" value="8"/>
</dbReference>
<dbReference type="PANTHER" id="PTHR24198:SF165">
    <property type="entry name" value="ANKYRIN REPEAT-CONTAINING PROTEIN-RELATED"/>
    <property type="match status" value="1"/>
</dbReference>
<sequence>MMEQQTPPRGLADCLRQVLALAGCFPDISAAFQNGDLEFLRSILDGGFPLEIREPTANQTLLHMACQSGHIALVAELLARGADLEATFTGGGRALHLACLHNHSDLVEFLITQGAEIDACDQAGCTPLHRTAMAGLVDVTRVLLAHGAQVDIADRSGWRPLLLAATHGHAEVAGMLIDRGALLEPPFQKGLTPLALAAMGGHTATLQVLLGRGAPIERPIAGGSTPLHLAARHGHKEALAVLLQAGADPEAADCDGSTPLHMAARKGHMEAARVLIRNGASVTATTKGGLTPLHVACGAGVPAPLVALLLQAGASPEALDNNGYRPLDHAAPAARPQLGALFTVSDLSTRSRAAAPPPLLPPAHAVSRPSSSPVYQATAGSHGVGAPGRPVTALVAGRAIGVAAGQEADHTDAVAAATTRDASNDGDNAVGGGGLPGAGGVTRLAPVSTARMSPLKTATPPRRVRLTSDTFTPPPQLQPQQPEAAPAPTTPQIPRSTQLAPAAGLPAVSGLPRPAAATPATPMVASTPAMVASTPATSPPAMTTRPAAVAFTPATATVASTPMVAPTPYMTTMPPETIPSPGSAPPPPPLLLAAIPQDVTALSEASWALIRRILQQWVGLLWLAHRDSAAPAPTTTEQLLATLLGALQASSLPGPPQDQAAAKDQLSITIPLPKLASPPVNDDERPLSQGPRSGGGDEDVPSHADLLAEAERYMARAKSPTLRIQLAPGPAGSPAAGGSLRRGQLLLGGGRR</sequence>
<dbReference type="InterPro" id="IPR002110">
    <property type="entry name" value="Ankyrin_rpt"/>
</dbReference>
<name>A0ABQ8UGH7_9EUKA</name>
<dbReference type="SUPFAM" id="SSF48403">
    <property type="entry name" value="Ankyrin repeat"/>
    <property type="match status" value="1"/>
</dbReference>
<accession>A0ABQ8UGH7</accession>
<comment type="caution">
    <text evidence="5">The sequence shown here is derived from an EMBL/GenBank/DDBJ whole genome shotgun (WGS) entry which is preliminary data.</text>
</comment>
<dbReference type="Pfam" id="PF13606">
    <property type="entry name" value="Ank_3"/>
    <property type="match status" value="1"/>
</dbReference>